<organism evidence="3 4">
    <name type="scientific">Paenibacillus phyllosphaerae</name>
    <dbReference type="NCBI Taxonomy" id="274593"/>
    <lineage>
        <taxon>Bacteria</taxon>
        <taxon>Bacillati</taxon>
        <taxon>Bacillota</taxon>
        <taxon>Bacilli</taxon>
        <taxon>Bacillales</taxon>
        <taxon>Paenibacillaceae</taxon>
        <taxon>Paenibacillus</taxon>
    </lineage>
</organism>
<evidence type="ECO:0000259" key="1">
    <source>
        <dbReference type="PROSITE" id="PS51186"/>
    </source>
</evidence>
<dbReference type="AlphaFoldDB" id="A0A7W5B2W8"/>
<dbReference type="PROSITE" id="PS51729">
    <property type="entry name" value="GNAT_YJDJ"/>
    <property type="match status" value="1"/>
</dbReference>
<dbReference type="PANTHER" id="PTHR31435">
    <property type="entry name" value="PROTEIN NATD1"/>
    <property type="match status" value="1"/>
</dbReference>
<feature type="domain" description="N-acetyltransferase" evidence="1">
    <location>
        <begin position="1"/>
        <end position="118"/>
    </location>
</feature>
<keyword evidence="4" id="KW-1185">Reference proteome</keyword>
<dbReference type="SUPFAM" id="SSF55729">
    <property type="entry name" value="Acyl-CoA N-acyltransferases (Nat)"/>
    <property type="match status" value="1"/>
</dbReference>
<reference evidence="3 4" key="1">
    <citation type="submission" date="2020-08" db="EMBL/GenBank/DDBJ databases">
        <title>Genomic Encyclopedia of Type Strains, Phase III (KMG-III): the genomes of soil and plant-associated and newly described type strains.</title>
        <authorList>
            <person name="Whitman W."/>
        </authorList>
    </citation>
    <scope>NUCLEOTIDE SEQUENCE [LARGE SCALE GENOMIC DNA]</scope>
    <source>
        <strain evidence="3 4">CECT 5862</strain>
    </source>
</reference>
<protein>
    <recommendedName>
        <fullName evidence="5">N-acetyltransferase domain-containing protein</fullName>
    </recommendedName>
</protein>
<evidence type="ECO:0000313" key="3">
    <source>
        <dbReference type="EMBL" id="MBB3113237.1"/>
    </source>
</evidence>
<evidence type="ECO:0008006" key="5">
    <source>
        <dbReference type="Google" id="ProtNLM"/>
    </source>
</evidence>
<dbReference type="GO" id="GO:0016747">
    <property type="term" value="F:acyltransferase activity, transferring groups other than amino-acyl groups"/>
    <property type="evidence" value="ECO:0007669"/>
    <property type="project" value="InterPro"/>
</dbReference>
<dbReference type="Proteomes" id="UP000570361">
    <property type="component" value="Unassembled WGS sequence"/>
</dbReference>
<dbReference type="CDD" id="cd04301">
    <property type="entry name" value="NAT_SF"/>
    <property type="match status" value="1"/>
</dbReference>
<gene>
    <name evidence="3" type="ORF">FHS18_005340</name>
</gene>
<sequence>MMIEREQTQTRPEEEIVAHKQGNSYVLQGVGGIVGEITYRLVDVDTWVIDHTFVDGYYRGRGLAKQLLDFVVEEARERGRKIIPSCSYALRQFEADPSYADVWAKEKPTSYSDSYSSDGVK</sequence>
<evidence type="ECO:0000259" key="2">
    <source>
        <dbReference type="PROSITE" id="PS51729"/>
    </source>
</evidence>
<dbReference type="PROSITE" id="PS51186">
    <property type="entry name" value="GNAT"/>
    <property type="match status" value="1"/>
</dbReference>
<evidence type="ECO:0000313" key="4">
    <source>
        <dbReference type="Proteomes" id="UP000570361"/>
    </source>
</evidence>
<dbReference type="InterPro" id="IPR031165">
    <property type="entry name" value="GNAT_YJDJ"/>
</dbReference>
<dbReference type="InterPro" id="IPR045057">
    <property type="entry name" value="Gcn5-rel_NAT"/>
</dbReference>
<dbReference type="RefSeq" id="WP_183603330.1">
    <property type="nucleotide sequence ID" value="NZ_JACHXK010000017.1"/>
</dbReference>
<dbReference type="Gene3D" id="3.40.630.30">
    <property type="match status" value="1"/>
</dbReference>
<dbReference type="InterPro" id="IPR000182">
    <property type="entry name" value="GNAT_dom"/>
</dbReference>
<dbReference type="InterPro" id="IPR016181">
    <property type="entry name" value="Acyl_CoA_acyltransferase"/>
</dbReference>
<accession>A0A7W5B2W8</accession>
<proteinExistence type="predicted"/>
<dbReference type="PANTHER" id="PTHR31435:SF10">
    <property type="entry name" value="BSR4717 PROTEIN"/>
    <property type="match status" value="1"/>
</dbReference>
<feature type="domain" description="N-acetyltransferase" evidence="2">
    <location>
        <begin position="17"/>
        <end position="104"/>
    </location>
</feature>
<name>A0A7W5B2W8_9BACL</name>
<dbReference type="Pfam" id="PF14542">
    <property type="entry name" value="Acetyltransf_CG"/>
    <property type="match status" value="1"/>
</dbReference>
<dbReference type="EMBL" id="JACHXK010000017">
    <property type="protein sequence ID" value="MBB3113237.1"/>
    <property type="molecule type" value="Genomic_DNA"/>
</dbReference>
<comment type="caution">
    <text evidence="3">The sequence shown here is derived from an EMBL/GenBank/DDBJ whole genome shotgun (WGS) entry which is preliminary data.</text>
</comment>